<dbReference type="SMART" id="SM00717">
    <property type="entry name" value="SANT"/>
    <property type="match status" value="1"/>
</dbReference>
<proteinExistence type="predicted"/>
<dbReference type="InterPro" id="IPR009057">
    <property type="entry name" value="Homeodomain-like_sf"/>
</dbReference>
<feature type="domain" description="Myb-like" evidence="1">
    <location>
        <begin position="29"/>
        <end position="72"/>
    </location>
</feature>
<evidence type="ECO:0000313" key="3">
    <source>
        <dbReference type="EMBL" id="CAL5977000.1"/>
    </source>
</evidence>
<keyword evidence="2" id="KW-0238">DNA-binding</keyword>
<dbReference type="GO" id="GO:0003677">
    <property type="term" value="F:DNA binding"/>
    <property type="evidence" value="ECO:0007669"/>
    <property type="project" value="UniProtKB-KW"/>
</dbReference>
<dbReference type="InterPro" id="IPR001005">
    <property type="entry name" value="SANT/Myb"/>
</dbReference>
<evidence type="ECO:0000313" key="4">
    <source>
        <dbReference type="Proteomes" id="UP001642409"/>
    </source>
</evidence>
<organism evidence="2">
    <name type="scientific">Hexamita inflata</name>
    <dbReference type="NCBI Taxonomy" id="28002"/>
    <lineage>
        <taxon>Eukaryota</taxon>
        <taxon>Metamonada</taxon>
        <taxon>Diplomonadida</taxon>
        <taxon>Hexamitidae</taxon>
        <taxon>Hexamitinae</taxon>
        <taxon>Hexamita</taxon>
    </lineage>
</organism>
<evidence type="ECO:0000313" key="2">
    <source>
        <dbReference type="EMBL" id="CAI9962368.1"/>
    </source>
</evidence>
<dbReference type="SUPFAM" id="SSF46689">
    <property type="entry name" value="Homeodomain-like"/>
    <property type="match status" value="1"/>
</dbReference>
<dbReference type="EMBL" id="CATOUU010000952">
    <property type="protein sequence ID" value="CAI9962368.1"/>
    <property type="molecule type" value="Genomic_DNA"/>
</dbReference>
<dbReference type="Gene3D" id="1.10.10.60">
    <property type="entry name" value="Homeodomain-like"/>
    <property type="match status" value="1"/>
</dbReference>
<reference evidence="3 4" key="2">
    <citation type="submission" date="2024-07" db="EMBL/GenBank/DDBJ databases">
        <authorList>
            <person name="Akdeniz Z."/>
        </authorList>
    </citation>
    <scope>NUCLEOTIDE SEQUENCE [LARGE SCALE GENOMIC DNA]</scope>
</reference>
<dbReference type="PROSITE" id="PS50090">
    <property type="entry name" value="MYB_LIKE"/>
    <property type="match status" value="1"/>
</dbReference>
<comment type="caution">
    <text evidence="2">The sequence shown here is derived from an EMBL/GenBank/DDBJ whole genome shotgun (WGS) entry which is preliminary data.</text>
</comment>
<dbReference type="CDD" id="cd00167">
    <property type="entry name" value="SANT"/>
    <property type="match status" value="1"/>
</dbReference>
<dbReference type="AlphaFoldDB" id="A0AA86VC03"/>
<protein>
    <submittedName>
        <fullName evidence="2">Myb-like DNA-binding domain-containing protein</fullName>
    </submittedName>
    <submittedName>
        <fullName evidence="3">Myb-like_DNA-binding domain-containing protein</fullName>
    </submittedName>
</protein>
<dbReference type="Pfam" id="PF00249">
    <property type="entry name" value="Myb_DNA-binding"/>
    <property type="match status" value="1"/>
</dbReference>
<dbReference type="Proteomes" id="UP001642409">
    <property type="component" value="Unassembled WGS sequence"/>
</dbReference>
<reference evidence="2" key="1">
    <citation type="submission" date="2023-06" db="EMBL/GenBank/DDBJ databases">
        <authorList>
            <person name="Kurt Z."/>
        </authorList>
    </citation>
    <scope>NUCLEOTIDE SEQUENCE</scope>
</reference>
<sequence length="101" mass="11907">MQFAPLYNNQASTPTMLQYKRDRISCVQWSESELQLLNHAHSMLGAKWGKIQVQFFPNRSSNQLRCKFNYLKRFGAENGSQSEVNEQMLEIDYEPFEEIIQ</sequence>
<dbReference type="EMBL" id="CAXDID020000007">
    <property type="protein sequence ID" value="CAL5977000.1"/>
    <property type="molecule type" value="Genomic_DNA"/>
</dbReference>
<name>A0AA86VC03_9EUKA</name>
<keyword evidence="4" id="KW-1185">Reference proteome</keyword>
<accession>A0AA86VC03</accession>
<evidence type="ECO:0000259" key="1">
    <source>
        <dbReference type="PROSITE" id="PS50090"/>
    </source>
</evidence>
<gene>
    <name evidence="3" type="ORF">HINF_LOCUS4097</name>
    <name evidence="2" type="ORF">HINF_LOCUS50013</name>
</gene>